<feature type="region of interest" description="Disordered" evidence="1">
    <location>
        <begin position="282"/>
        <end position="304"/>
    </location>
</feature>
<keyword evidence="3" id="KW-1185">Reference proteome</keyword>
<dbReference type="EMBL" id="JABANO010013649">
    <property type="protein sequence ID" value="KAF4739874.1"/>
    <property type="molecule type" value="Genomic_DNA"/>
</dbReference>
<feature type="compositionally biased region" description="Basic and acidic residues" evidence="1">
    <location>
        <begin position="355"/>
        <end position="370"/>
    </location>
</feature>
<evidence type="ECO:0000256" key="1">
    <source>
        <dbReference type="SAM" id="MobiDB-lite"/>
    </source>
</evidence>
<reference evidence="2 3" key="1">
    <citation type="submission" date="2020-04" db="EMBL/GenBank/DDBJ databases">
        <title>Perkinsus olseni comparative genomics.</title>
        <authorList>
            <person name="Bogema D.R."/>
        </authorList>
    </citation>
    <scope>NUCLEOTIDE SEQUENCE [LARGE SCALE GENOMIC DNA]</scope>
    <source>
        <strain evidence="2 3">ATCC PRA-207</strain>
    </source>
</reference>
<proteinExistence type="predicted"/>
<evidence type="ECO:0000313" key="2">
    <source>
        <dbReference type="EMBL" id="KAF4739874.1"/>
    </source>
</evidence>
<feature type="compositionally biased region" description="Basic and acidic residues" evidence="1">
    <location>
        <begin position="328"/>
        <end position="343"/>
    </location>
</feature>
<gene>
    <name evidence="2" type="ORF">FOZ63_028152</name>
</gene>
<organism evidence="2 3">
    <name type="scientific">Perkinsus olseni</name>
    <name type="common">Perkinsus atlanticus</name>
    <dbReference type="NCBI Taxonomy" id="32597"/>
    <lineage>
        <taxon>Eukaryota</taxon>
        <taxon>Sar</taxon>
        <taxon>Alveolata</taxon>
        <taxon>Perkinsozoa</taxon>
        <taxon>Perkinsea</taxon>
        <taxon>Perkinsida</taxon>
        <taxon>Perkinsidae</taxon>
        <taxon>Perkinsus</taxon>
    </lineage>
</organism>
<evidence type="ECO:0000313" key="3">
    <source>
        <dbReference type="Proteomes" id="UP000553632"/>
    </source>
</evidence>
<dbReference type="Proteomes" id="UP000553632">
    <property type="component" value="Unassembled WGS sequence"/>
</dbReference>
<protein>
    <submittedName>
        <fullName evidence="2">Uncharacterized protein</fullName>
    </submittedName>
</protein>
<sequence>MSMRLSVNPIHDVVMSSSPAVTGEEVAGGNHCSEECTGNAFSGVARDDASFDAMMVDVERLIKESRLKFTLARASQDPSPRKGSMAVSILGCPEERECDALVGVPKYFSIRVPAATGRKSGFVRRLKVAVRCLSKDCRIWAYGSVSRVLVWTWTGQSGEGVFGVSVVVKGGSPQEGRRRIAVVTRVDEVHVGTTKKVREIAAGVVLDGELFLIELGSASGAVVFTEREDSSEMAGSPGLCGQSPADAAMWSSIRLAELSCHLQIQQSVAAIAADKRRRLKEARRRGGDRISENVRSNPTRTPRAKWMAQCLQTIHREMRHEQNRKRRVEMQRLDDEKAREAVDNKNAVVKSPTETPRRVADDQRRSKWEESVDSARQKTLAVVYCLVVLAKMREVLKEKRMKDTSEVERSEAALRIQRWVRTCRVGSTLRVDCGGAAEVVGGNARKIKSARI</sequence>
<name>A0A7J6T3M6_PEROL</name>
<feature type="region of interest" description="Disordered" evidence="1">
    <location>
        <begin position="319"/>
        <end position="370"/>
    </location>
</feature>
<dbReference type="AlphaFoldDB" id="A0A7J6T3M6"/>
<feature type="non-terminal residue" evidence="2">
    <location>
        <position position="1"/>
    </location>
</feature>
<comment type="caution">
    <text evidence="2">The sequence shown here is derived from an EMBL/GenBank/DDBJ whole genome shotgun (WGS) entry which is preliminary data.</text>
</comment>
<accession>A0A7J6T3M6</accession>